<keyword evidence="7" id="KW-0808">Transferase</keyword>
<keyword evidence="14" id="KW-1185">Reference proteome</keyword>
<dbReference type="AlphaFoldDB" id="D8M1I1"/>
<evidence type="ECO:0000256" key="5">
    <source>
        <dbReference type="ARBA" id="ARBA00015043"/>
    </source>
</evidence>
<dbReference type="PROSITE" id="PS51186">
    <property type="entry name" value="GNAT"/>
    <property type="match status" value="1"/>
</dbReference>
<evidence type="ECO:0000256" key="2">
    <source>
        <dbReference type="ARBA" id="ARBA00004496"/>
    </source>
</evidence>
<evidence type="ECO:0000256" key="6">
    <source>
        <dbReference type="ARBA" id="ARBA00022490"/>
    </source>
</evidence>
<dbReference type="CDD" id="cd04301">
    <property type="entry name" value="NAT_SF"/>
    <property type="match status" value="1"/>
</dbReference>
<dbReference type="RefSeq" id="XP_012895968.1">
    <property type="nucleotide sequence ID" value="XM_013040514.1"/>
</dbReference>
<keyword evidence="9" id="KW-0012">Acyltransferase</keyword>
<evidence type="ECO:0000256" key="9">
    <source>
        <dbReference type="ARBA" id="ARBA00023315"/>
    </source>
</evidence>
<evidence type="ECO:0000256" key="7">
    <source>
        <dbReference type="ARBA" id="ARBA00022679"/>
    </source>
</evidence>
<dbReference type="GO" id="GO:0010485">
    <property type="term" value="F:histone H4 acetyltransferase activity"/>
    <property type="evidence" value="ECO:0007669"/>
    <property type="project" value="InterPro"/>
</dbReference>
<feature type="domain" description="N-acetyltransferase" evidence="12">
    <location>
        <begin position="75"/>
        <end position="222"/>
    </location>
</feature>
<comment type="catalytic activity">
    <reaction evidence="11">
        <text>N-terminal L-seryl-[histone H4] + acetyl-CoA = N-terminal N(alpha)-acetyl-L-seryl-[histone H4] + CoA + H(+)</text>
        <dbReference type="Rhea" id="RHEA:50596"/>
        <dbReference type="Rhea" id="RHEA-COMP:12740"/>
        <dbReference type="Rhea" id="RHEA-COMP:12743"/>
        <dbReference type="ChEBI" id="CHEBI:15378"/>
        <dbReference type="ChEBI" id="CHEBI:57287"/>
        <dbReference type="ChEBI" id="CHEBI:57288"/>
        <dbReference type="ChEBI" id="CHEBI:64738"/>
        <dbReference type="ChEBI" id="CHEBI:83690"/>
        <dbReference type="EC" id="2.3.1.257"/>
    </reaction>
</comment>
<dbReference type="GO" id="GO:0043998">
    <property type="term" value="F:histone H2A acetyltransferase activity"/>
    <property type="evidence" value="ECO:0007669"/>
    <property type="project" value="InterPro"/>
</dbReference>
<dbReference type="Pfam" id="PF00583">
    <property type="entry name" value="Acetyltransf_1"/>
    <property type="match status" value="1"/>
</dbReference>
<dbReference type="InParanoid" id="D8M1I1"/>
<name>D8M1I1_BLAHO</name>
<dbReference type="GO" id="GO:0005737">
    <property type="term" value="C:cytoplasm"/>
    <property type="evidence" value="ECO:0007669"/>
    <property type="project" value="UniProtKB-SubCell"/>
</dbReference>
<dbReference type="EC" id="2.3.1.257" evidence="4"/>
<dbReference type="InterPro" id="IPR039949">
    <property type="entry name" value="NAA40"/>
</dbReference>
<evidence type="ECO:0000313" key="13">
    <source>
        <dbReference type="EMBL" id="CBK21920.2"/>
    </source>
</evidence>
<evidence type="ECO:0000259" key="12">
    <source>
        <dbReference type="PROSITE" id="PS51186"/>
    </source>
</evidence>
<dbReference type="GO" id="GO:1990189">
    <property type="term" value="F:protein N-terminal-serine acetyltransferase activity"/>
    <property type="evidence" value="ECO:0007669"/>
    <property type="project" value="UniProtKB-EC"/>
</dbReference>
<evidence type="ECO:0000256" key="11">
    <source>
        <dbReference type="ARBA" id="ARBA00049524"/>
    </source>
</evidence>
<dbReference type="InterPro" id="IPR000182">
    <property type="entry name" value="GNAT_dom"/>
</dbReference>
<reference evidence="13" key="1">
    <citation type="submission" date="2010-02" db="EMBL/GenBank/DDBJ databases">
        <title>Sequencing and annotation of the Blastocystis hominis genome.</title>
        <authorList>
            <person name="Wincker P."/>
        </authorList>
    </citation>
    <scope>NUCLEOTIDE SEQUENCE</scope>
    <source>
        <strain evidence="13">Singapore isolate B</strain>
    </source>
</reference>
<dbReference type="Gene3D" id="3.40.630.30">
    <property type="match status" value="1"/>
</dbReference>
<dbReference type="EMBL" id="FN668645">
    <property type="protein sequence ID" value="CBK21920.2"/>
    <property type="molecule type" value="Genomic_DNA"/>
</dbReference>
<organism evidence="13">
    <name type="scientific">Blastocystis hominis</name>
    <dbReference type="NCBI Taxonomy" id="12968"/>
    <lineage>
        <taxon>Eukaryota</taxon>
        <taxon>Sar</taxon>
        <taxon>Stramenopiles</taxon>
        <taxon>Bigyra</taxon>
        <taxon>Opalozoa</taxon>
        <taxon>Opalinata</taxon>
        <taxon>Blastocystidae</taxon>
        <taxon>Blastocystis</taxon>
    </lineage>
</organism>
<dbReference type="Proteomes" id="UP000008312">
    <property type="component" value="Unassembled WGS sequence"/>
</dbReference>
<comment type="catalytic activity">
    <reaction evidence="10">
        <text>N-terminal L-seryl-[histone H2A] + acetyl-CoA = N-terminal N(alpha)-acetyl-L-seryl-[histone H2A] + CoA + H(+)</text>
        <dbReference type="Rhea" id="RHEA:50600"/>
        <dbReference type="Rhea" id="RHEA-COMP:12742"/>
        <dbReference type="Rhea" id="RHEA-COMP:12744"/>
        <dbReference type="ChEBI" id="CHEBI:15378"/>
        <dbReference type="ChEBI" id="CHEBI:57287"/>
        <dbReference type="ChEBI" id="CHEBI:57288"/>
        <dbReference type="ChEBI" id="CHEBI:64738"/>
        <dbReference type="ChEBI" id="CHEBI:83690"/>
        <dbReference type="EC" id="2.3.1.257"/>
    </reaction>
</comment>
<evidence type="ECO:0000313" key="14">
    <source>
        <dbReference type="Proteomes" id="UP000008312"/>
    </source>
</evidence>
<dbReference type="OrthoDB" id="424551at2759"/>
<evidence type="ECO:0000256" key="3">
    <source>
        <dbReference type="ARBA" id="ARBA00008870"/>
    </source>
</evidence>
<dbReference type="OMA" id="HKEDNCI"/>
<gene>
    <name evidence="13" type="ORF">GSBLH_T00006371001</name>
</gene>
<accession>D8M1I1</accession>
<proteinExistence type="inferred from homology"/>
<protein>
    <recommendedName>
        <fullName evidence="5">N-alpha-acetyltransferase 40</fullName>
        <ecNumber evidence="4">2.3.1.257</ecNumber>
    </recommendedName>
</protein>
<comment type="subcellular location">
    <subcellularLocation>
        <location evidence="2">Cytoplasm</location>
    </subcellularLocation>
    <subcellularLocation>
        <location evidence="1">Nucleus</location>
    </subcellularLocation>
</comment>
<evidence type="ECO:0000256" key="1">
    <source>
        <dbReference type="ARBA" id="ARBA00004123"/>
    </source>
</evidence>
<evidence type="ECO:0000256" key="4">
    <source>
        <dbReference type="ARBA" id="ARBA00012950"/>
    </source>
</evidence>
<comment type="similarity">
    <text evidence="3">Belongs to the acetyltransferase family. NAA40 subfamily.</text>
</comment>
<dbReference type="GeneID" id="24922496"/>
<dbReference type="InterPro" id="IPR016181">
    <property type="entry name" value="Acyl_CoA_acyltransferase"/>
</dbReference>
<dbReference type="PANTHER" id="PTHR20531:SF1">
    <property type="entry name" value="N-ALPHA-ACETYLTRANSFERASE 40"/>
    <property type="match status" value="1"/>
</dbReference>
<evidence type="ECO:0000256" key="10">
    <source>
        <dbReference type="ARBA" id="ARBA00047821"/>
    </source>
</evidence>
<dbReference type="GO" id="GO:0005634">
    <property type="term" value="C:nucleus"/>
    <property type="evidence" value="ECO:0007669"/>
    <property type="project" value="UniProtKB-SubCell"/>
</dbReference>
<dbReference type="SUPFAM" id="SSF55729">
    <property type="entry name" value="Acyl-CoA N-acyltransferases (Nat)"/>
    <property type="match status" value="1"/>
</dbReference>
<sequence>MSDNIYRKHYYRHSAERERKQRETEEMMQRYELIAQAKKQKQIPNLIYSKNVSSLPPSFTLDQKIYHRMSKEVISDIYDFTYANMHLLYEQSTWKWDEKKELAEFRSNASRFVLIRHKEDNCIAGYLLFRLSIESFDFTSILYIYSIMVRQQYQKTGLGTCLMLLAEDLARYFQLQKCQLTVFKHNLPAFHLYTDHLQYVIDPYSPSKYGEQISFFVALSIDG</sequence>
<keyword evidence="6" id="KW-0963">Cytoplasm</keyword>
<evidence type="ECO:0000256" key="8">
    <source>
        <dbReference type="ARBA" id="ARBA00023242"/>
    </source>
</evidence>
<dbReference type="PANTHER" id="PTHR20531">
    <property type="entry name" value="N-ALPHA-ACETYLTRANSFERASE 40"/>
    <property type="match status" value="1"/>
</dbReference>
<keyword evidence="8" id="KW-0539">Nucleus</keyword>